<dbReference type="EMBL" id="CAADRP010001678">
    <property type="protein sequence ID" value="VFU47884.1"/>
    <property type="molecule type" value="Genomic_DNA"/>
</dbReference>
<keyword evidence="1" id="KW-0812">Transmembrane</keyword>
<keyword evidence="1" id="KW-1133">Transmembrane helix</keyword>
<feature type="transmembrane region" description="Helical" evidence="1">
    <location>
        <begin position="58"/>
        <end position="79"/>
    </location>
</feature>
<keyword evidence="1" id="KW-0472">Membrane</keyword>
<accession>A0A6N2ME88</accession>
<reference evidence="2" key="1">
    <citation type="submission" date="2019-03" db="EMBL/GenBank/DDBJ databases">
        <authorList>
            <person name="Mank J."/>
            <person name="Almeida P."/>
        </authorList>
    </citation>
    <scope>NUCLEOTIDE SEQUENCE</scope>
    <source>
        <strain evidence="2">78183</strain>
    </source>
</reference>
<feature type="transmembrane region" description="Helical" evidence="1">
    <location>
        <begin position="20"/>
        <end position="38"/>
    </location>
</feature>
<gene>
    <name evidence="2" type="ORF">SVIM_LOCUS309400</name>
</gene>
<evidence type="ECO:0000256" key="1">
    <source>
        <dbReference type="SAM" id="Phobius"/>
    </source>
</evidence>
<feature type="transmembrane region" description="Helical" evidence="1">
    <location>
        <begin position="91"/>
        <end position="110"/>
    </location>
</feature>
<organism evidence="2">
    <name type="scientific">Salix viminalis</name>
    <name type="common">Common osier</name>
    <name type="synonym">Basket willow</name>
    <dbReference type="NCBI Taxonomy" id="40686"/>
    <lineage>
        <taxon>Eukaryota</taxon>
        <taxon>Viridiplantae</taxon>
        <taxon>Streptophyta</taxon>
        <taxon>Embryophyta</taxon>
        <taxon>Tracheophyta</taxon>
        <taxon>Spermatophyta</taxon>
        <taxon>Magnoliopsida</taxon>
        <taxon>eudicotyledons</taxon>
        <taxon>Gunneridae</taxon>
        <taxon>Pentapetalae</taxon>
        <taxon>rosids</taxon>
        <taxon>fabids</taxon>
        <taxon>Malpighiales</taxon>
        <taxon>Salicaceae</taxon>
        <taxon>Saliceae</taxon>
        <taxon>Salix</taxon>
    </lineage>
</organism>
<proteinExistence type="predicted"/>
<sequence>MATKINHQISSKSGPTELQLKSILMLTFTIGMFLNSLPQEIIDGNPVPTVIFKGHLSIYRAFVISIIFAFTGSFCSLMIDRKPKVSRYFGYLSVISLASAASTVAFALLLDGFKWGFQGKQSLNHQIKRFSGGMSTIVLLHWQITVQSSTVAFALLLDGFKWGFQGRQVMVD</sequence>
<protein>
    <submittedName>
        <fullName evidence="2">Uncharacterized protein</fullName>
    </submittedName>
</protein>
<feature type="transmembrane region" description="Helical" evidence="1">
    <location>
        <begin position="130"/>
        <end position="157"/>
    </location>
</feature>
<name>A0A6N2ME88_SALVM</name>
<dbReference type="AlphaFoldDB" id="A0A6N2ME88"/>
<evidence type="ECO:0000313" key="2">
    <source>
        <dbReference type="EMBL" id="VFU47884.1"/>
    </source>
</evidence>